<keyword evidence="1" id="KW-0812">Transmembrane</keyword>
<keyword evidence="1" id="KW-1133">Transmembrane helix</keyword>
<evidence type="ECO:0000313" key="4">
    <source>
        <dbReference type="Proteomes" id="UP000289794"/>
    </source>
</evidence>
<gene>
    <name evidence="3" type="ORF">PMF13cell1_05359</name>
</gene>
<reference evidence="3 4" key="1">
    <citation type="submission" date="2019-01" db="EMBL/GenBank/DDBJ databases">
        <title>PMF-metabolizing Aryl O-demethylase.</title>
        <authorList>
            <person name="Kim M."/>
        </authorList>
    </citation>
    <scope>NUCLEOTIDE SEQUENCE [LARGE SCALE GENOMIC DNA]</scope>
    <source>
        <strain evidence="3 4">PMF1</strain>
    </source>
</reference>
<evidence type="ECO:0000256" key="1">
    <source>
        <dbReference type="SAM" id="Phobius"/>
    </source>
</evidence>
<organism evidence="3 4">
    <name type="scientific">Blautia producta</name>
    <dbReference type="NCBI Taxonomy" id="33035"/>
    <lineage>
        <taxon>Bacteria</taxon>
        <taxon>Bacillati</taxon>
        <taxon>Bacillota</taxon>
        <taxon>Clostridia</taxon>
        <taxon>Lachnospirales</taxon>
        <taxon>Lachnospiraceae</taxon>
        <taxon>Blautia</taxon>
    </lineage>
</organism>
<feature type="domain" description="DUF4097" evidence="2">
    <location>
        <begin position="71"/>
        <end position="315"/>
    </location>
</feature>
<dbReference type="KEGG" id="bpro:PMF13cell1_05359"/>
<keyword evidence="1" id="KW-0472">Membrane</keyword>
<evidence type="ECO:0000259" key="2">
    <source>
        <dbReference type="Pfam" id="PF13349"/>
    </source>
</evidence>
<name>A0A4P6M6C8_9FIRM</name>
<dbReference type="Gene3D" id="2.160.20.120">
    <property type="match status" value="1"/>
</dbReference>
<dbReference type="Pfam" id="PF13349">
    <property type="entry name" value="DUF4097"/>
    <property type="match status" value="1"/>
</dbReference>
<dbReference type="InterPro" id="IPR025164">
    <property type="entry name" value="Toastrack_DUF4097"/>
</dbReference>
<dbReference type="EMBL" id="CP035945">
    <property type="protein sequence ID" value="QBE99765.1"/>
    <property type="molecule type" value="Genomic_DNA"/>
</dbReference>
<protein>
    <recommendedName>
        <fullName evidence="2">DUF4097 domain-containing protein</fullName>
    </recommendedName>
</protein>
<sequence>MNRKTSAIIRIISWSVVAVVLTVFLILGLLGSWNTTLFPLGNLSHTTSGGWSYPESSKYSAGSANLPADKIKNIKVNWLDGSITLTAGAVSQVTVKETSSRKLTSKEQLHYYLKGDTLLIQYRGATKNIFSGFGNSLSKKLEIQIPAEYASSFQEIMVDGVSSDIGLNNLKTKKLSLDNVSGNITLKNIETDTLTTDSTSGSLISADLIVNDNAVTCTTSGDVTLAGSINAAQHDSVSGSLHITSSVCPQKIQADTTSGSVLLNLPDDQGFTLDYDTVSGDLETDFPTTDSGSERIYESGKNHFLIDTTSGDITILKTN</sequence>
<evidence type="ECO:0000313" key="3">
    <source>
        <dbReference type="EMBL" id="QBE99765.1"/>
    </source>
</evidence>
<proteinExistence type="predicted"/>
<accession>A0A4P6M6C8</accession>
<dbReference type="Proteomes" id="UP000289794">
    <property type="component" value="Chromosome"/>
</dbReference>
<feature type="transmembrane region" description="Helical" evidence="1">
    <location>
        <begin position="12"/>
        <end position="33"/>
    </location>
</feature>
<dbReference type="AlphaFoldDB" id="A0A4P6M6C8"/>
<dbReference type="RefSeq" id="WP_130182729.1">
    <property type="nucleotide sequence ID" value="NZ_CP035945.1"/>
</dbReference>